<dbReference type="InterPro" id="IPR029068">
    <property type="entry name" value="Glyas_Bleomycin-R_OHBP_Dase"/>
</dbReference>
<dbReference type="RefSeq" id="WP_120735417.1">
    <property type="nucleotide sequence ID" value="NZ_CP032568.1"/>
</dbReference>
<dbReference type="PANTHER" id="PTHR33993">
    <property type="entry name" value="GLYOXALASE-RELATED"/>
    <property type="match status" value="1"/>
</dbReference>
<dbReference type="PROSITE" id="PS51819">
    <property type="entry name" value="VOC"/>
    <property type="match status" value="1"/>
</dbReference>
<sequence length="126" mass="13506">MSTPPFNTVAWFQVGSNEPEQVKAFYQELFGWNFAADPDEDGNYDIVTYPGSELPAGGIAHQDDAAGNHAIFYVLVQDVPEILAAAEKAGGKVFVQPVTAKNGLVFSELLDTSGNRFGIFSPPPGN</sequence>
<evidence type="ECO:0000259" key="1">
    <source>
        <dbReference type="PROSITE" id="PS51819"/>
    </source>
</evidence>
<dbReference type="InterPro" id="IPR052164">
    <property type="entry name" value="Anthracycline_SecMetBiosynth"/>
</dbReference>
<evidence type="ECO:0000313" key="3">
    <source>
        <dbReference type="Proteomes" id="UP000267164"/>
    </source>
</evidence>
<dbReference type="Pfam" id="PF00903">
    <property type="entry name" value="Glyoxalase"/>
    <property type="match status" value="1"/>
</dbReference>
<dbReference type="SUPFAM" id="SSF54593">
    <property type="entry name" value="Glyoxalase/Bleomycin resistance protein/Dihydroxybiphenyl dioxygenase"/>
    <property type="match status" value="1"/>
</dbReference>
<keyword evidence="3" id="KW-1185">Reference proteome</keyword>
<dbReference type="Gene3D" id="3.10.180.10">
    <property type="entry name" value="2,3-Dihydroxybiphenyl 1,2-Dioxygenase, domain 1"/>
    <property type="match status" value="1"/>
</dbReference>
<evidence type="ECO:0000313" key="2">
    <source>
        <dbReference type="EMBL" id="AYF73486.1"/>
    </source>
</evidence>
<dbReference type="AlphaFoldDB" id="A0A386Z7A6"/>
<dbReference type="KEGG" id="nyu:D7D52_06010"/>
<dbReference type="EMBL" id="CP032568">
    <property type="protein sequence ID" value="AYF73486.1"/>
    <property type="molecule type" value="Genomic_DNA"/>
</dbReference>
<dbReference type="CDD" id="cd07247">
    <property type="entry name" value="SgaA_N_like"/>
    <property type="match status" value="1"/>
</dbReference>
<dbReference type="Proteomes" id="UP000267164">
    <property type="component" value="Chromosome"/>
</dbReference>
<name>A0A386Z7A6_9NOCA</name>
<dbReference type="InterPro" id="IPR037523">
    <property type="entry name" value="VOC_core"/>
</dbReference>
<dbReference type="InterPro" id="IPR004360">
    <property type="entry name" value="Glyas_Fos-R_dOase_dom"/>
</dbReference>
<organism evidence="2 3">
    <name type="scientific">Nocardia yunnanensis</name>
    <dbReference type="NCBI Taxonomy" id="2382165"/>
    <lineage>
        <taxon>Bacteria</taxon>
        <taxon>Bacillati</taxon>
        <taxon>Actinomycetota</taxon>
        <taxon>Actinomycetes</taxon>
        <taxon>Mycobacteriales</taxon>
        <taxon>Nocardiaceae</taxon>
        <taxon>Nocardia</taxon>
    </lineage>
</organism>
<reference evidence="2 3" key="1">
    <citation type="submission" date="2018-09" db="EMBL/GenBank/DDBJ databases">
        <title>Nocardia yunnanensis sp. nov., an actinomycete isolated from a soil sample.</title>
        <authorList>
            <person name="Zhang J."/>
        </authorList>
    </citation>
    <scope>NUCLEOTIDE SEQUENCE [LARGE SCALE GENOMIC DNA]</scope>
    <source>
        <strain evidence="2 3">CFHS0054</strain>
    </source>
</reference>
<accession>A0A386Z7A6</accession>
<proteinExistence type="predicted"/>
<dbReference type="OrthoDB" id="9793039at2"/>
<feature type="domain" description="VOC" evidence="1">
    <location>
        <begin position="8"/>
        <end position="122"/>
    </location>
</feature>
<protein>
    <submittedName>
        <fullName evidence="2">VOC family protein</fullName>
    </submittedName>
</protein>
<gene>
    <name evidence="2" type="ORF">D7D52_06010</name>
</gene>